<protein>
    <submittedName>
        <fullName evidence="2">Uncharacterized protein</fullName>
    </submittedName>
</protein>
<feature type="transmembrane region" description="Helical" evidence="1">
    <location>
        <begin position="36"/>
        <end position="58"/>
    </location>
</feature>
<evidence type="ECO:0000256" key="1">
    <source>
        <dbReference type="SAM" id="Phobius"/>
    </source>
</evidence>
<keyword evidence="1" id="KW-1133">Transmembrane helix</keyword>
<evidence type="ECO:0000313" key="3">
    <source>
        <dbReference type="Proteomes" id="UP001222958"/>
    </source>
</evidence>
<dbReference type="RefSeq" id="WP_279856671.1">
    <property type="nucleotide sequence ID" value="NZ_JARVUX010000001.1"/>
</dbReference>
<accession>A0AAP4A3X6</accession>
<sequence length="59" mass="6689">MHFNIFNDEFHIGGENVLIEVNKGSHKKLGRWFIPLGKYIFILVTILVIIFGVLYGGIG</sequence>
<gene>
    <name evidence="2" type="ORF">QDQ28_01170</name>
</gene>
<name>A0AAP4A3X6_CLOPF</name>
<keyword evidence="1" id="KW-0472">Membrane</keyword>
<evidence type="ECO:0000313" key="2">
    <source>
        <dbReference type="EMBL" id="MDH2334793.1"/>
    </source>
</evidence>
<reference evidence="2" key="1">
    <citation type="submission" date="2023-04" db="EMBL/GenBank/DDBJ databases">
        <title>Epidemiological investigation of Clostridium perfringens isolated from cattle.</title>
        <authorList>
            <person name="Tian R."/>
        </authorList>
    </citation>
    <scope>NUCLEOTIDE SEQUENCE</scope>
    <source>
        <strain evidence="2">ZWCP172</strain>
    </source>
</reference>
<keyword evidence="1" id="KW-0812">Transmembrane</keyword>
<proteinExistence type="predicted"/>
<dbReference type="EMBL" id="JARVUX010000001">
    <property type="protein sequence ID" value="MDH2334793.1"/>
    <property type="molecule type" value="Genomic_DNA"/>
</dbReference>
<comment type="caution">
    <text evidence="2">The sequence shown here is derived from an EMBL/GenBank/DDBJ whole genome shotgun (WGS) entry which is preliminary data.</text>
</comment>
<dbReference type="Proteomes" id="UP001222958">
    <property type="component" value="Unassembled WGS sequence"/>
</dbReference>
<dbReference type="AlphaFoldDB" id="A0AAP4A3X6"/>
<organism evidence="2 3">
    <name type="scientific">Clostridium perfringens</name>
    <dbReference type="NCBI Taxonomy" id="1502"/>
    <lineage>
        <taxon>Bacteria</taxon>
        <taxon>Bacillati</taxon>
        <taxon>Bacillota</taxon>
        <taxon>Clostridia</taxon>
        <taxon>Eubacteriales</taxon>
        <taxon>Clostridiaceae</taxon>
        <taxon>Clostridium</taxon>
    </lineage>
</organism>